<gene>
    <name evidence="2" type="ORF">QBC36DRAFT_315219</name>
</gene>
<accession>A0AAN7A3N3</accession>
<proteinExistence type="predicted"/>
<protein>
    <submittedName>
        <fullName evidence="2">Uncharacterized protein</fullName>
    </submittedName>
</protein>
<dbReference type="AlphaFoldDB" id="A0AAN7A3N3"/>
<evidence type="ECO:0000256" key="1">
    <source>
        <dbReference type="SAM" id="MobiDB-lite"/>
    </source>
</evidence>
<keyword evidence="3" id="KW-1185">Reference proteome</keyword>
<sequence length="309" mass="35130">MVDLDARRRRAQQGPKATDAIPSYPRKLCLELQDDRIRLWQRWNNYYRDGTKHPDPDSIWVDLCRSCPNAIAECQRFLDVYIFSSVVTRLTLDPTVMEEEQESGNALWYNLISSRGQQANRGGAVVLIDTWIVRDLAADHKSRSTRPWAGSPDTSEAPKSVKKLGPEEGSLRKESSAEDPKKGMGENKYKAQGGGLFLASKFRQIRMEVIGIIEVPSTALKAAPKRVQLRHRFPKGHDKRQQPCILGAVIIHEFLLTLGKEAPHDQNDPYLIFADIKALHFDLVNSSDGEILCHVLWNYHHNRVDEARI</sequence>
<name>A0AAN7A3N3_9PEZI</name>
<dbReference type="Proteomes" id="UP001302321">
    <property type="component" value="Unassembled WGS sequence"/>
</dbReference>
<reference evidence="2" key="2">
    <citation type="submission" date="2023-05" db="EMBL/GenBank/DDBJ databases">
        <authorList>
            <consortium name="Lawrence Berkeley National Laboratory"/>
            <person name="Steindorff A."/>
            <person name="Hensen N."/>
            <person name="Bonometti L."/>
            <person name="Westerberg I."/>
            <person name="Brannstrom I.O."/>
            <person name="Guillou S."/>
            <person name="Cros-Aarteil S."/>
            <person name="Calhoun S."/>
            <person name="Haridas S."/>
            <person name="Kuo A."/>
            <person name="Mondo S."/>
            <person name="Pangilinan J."/>
            <person name="Riley R."/>
            <person name="Labutti K."/>
            <person name="Andreopoulos B."/>
            <person name="Lipzen A."/>
            <person name="Chen C."/>
            <person name="Yanf M."/>
            <person name="Daum C."/>
            <person name="Ng V."/>
            <person name="Clum A."/>
            <person name="Ohm R."/>
            <person name="Martin F."/>
            <person name="Silar P."/>
            <person name="Natvig D."/>
            <person name="Lalanne C."/>
            <person name="Gautier V."/>
            <person name="Ament-Velasquez S.L."/>
            <person name="Kruys A."/>
            <person name="Hutchinson M.I."/>
            <person name="Powell A.J."/>
            <person name="Barry K."/>
            <person name="Miller A.N."/>
            <person name="Grigoriev I.V."/>
            <person name="Debuchy R."/>
            <person name="Gladieux P."/>
            <person name="Thoren M.H."/>
            <person name="Johannesson H."/>
        </authorList>
    </citation>
    <scope>NUCLEOTIDE SEQUENCE</scope>
    <source>
        <strain evidence="2">CBS 892.96</strain>
    </source>
</reference>
<feature type="region of interest" description="Disordered" evidence="1">
    <location>
        <begin position="1"/>
        <end position="20"/>
    </location>
</feature>
<organism evidence="2 3">
    <name type="scientific">Triangularia setosa</name>
    <dbReference type="NCBI Taxonomy" id="2587417"/>
    <lineage>
        <taxon>Eukaryota</taxon>
        <taxon>Fungi</taxon>
        <taxon>Dikarya</taxon>
        <taxon>Ascomycota</taxon>
        <taxon>Pezizomycotina</taxon>
        <taxon>Sordariomycetes</taxon>
        <taxon>Sordariomycetidae</taxon>
        <taxon>Sordariales</taxon>
        <taxon>Podosporaceae</taxon>
        <taxon>Triangularia</taxon>
    </lineage>
</organism>
<reference evidence="2" key="1">
    <citation type="journal article" date="2023" name="Mol. Phylogenet. Evol.">
        <title>Genome-scale phylogeny and comparative genomics of the fungal order Sordariales.</title>
        <authorList>
            <person name="Hensen N."/>
            <person name="Bonometti L."/>
            <person name="Westerberg I."/>
            <person name="Brannstrom I.O."/>
            <person name="Guillou S."/>
            <person name="Cros-Aarteil S."/>
            <person name="Calhoun S."/>
            <person name="Haridas S."/>
            <person name="Kuo A."/>
            <person name="Mondo S."/>
            <person name="Pangilinan J."/>
            <person name="Riley R."/>
            <person name="LaButti K."/>
            <person name="Andreopoulos B."/>
            <person name="Lipzen A."/>
            <person name="Chen C."/>
            <person name="Yan M."/>
            <person name="Daum C."/>
            <person name="Ng V."/>
            <person name="Clum A."/>
            <person name="Steindorff A."/>
            <person name="Ohm R.A."/>
            <person name="Martin F."/>
            <person name="Silar P."/>
            <person name="Natvig D.O."/>
            <person name="Lalanne C."/>
            <person name="Gautier V."/>
            <person name="Ament-Velasquez S.L."/>
            <person name="Kruys A."/>
            <person name="Hutchinson M.I."/>
            <person name="Powell A.J."/>
            <person name="Barry K."/>
            <person name="Miller A.N."/>
            <person name="Grigoriev I.V."/>
            <person name="Debuchy R."/>
            <person name="Gladieux P."/>
            <person name="Hiltunen Thoren M."/>
            <person name="Johannesson H."/>
        </authorList>
    </citation>
    <scope>NUCLEOTIDE SEQUENCE</scope>
    <source>
        <strain evidence="2">CBS 892.96</strain>
    </source>
</reference>
<evidence type="ECO:0000313" key="3">
    <source>
        <dbReference type="Proteomes" id="UP001302321"/>
    </source>
</evidence>
<evidence type="ECO:0000313" key="2">
    <source>
        <dbReference type="EMBL" id="KAK4172044.1"/>
    </source>
</evidence>
<dbReference type="EMBL" id="MU866472">
    <property type="protein sequence ID" value="KAK4172044.1"/>
    <property type="molecule type" value="Genomic_DNA"/>
</dbReference>
<feature type="compositionally biased region" description="Basic and acidic residues" evidence="1">
    <location>
        <begin position="164"/>
        <end position="186"/>
    </location>
</feature>
<comment type="caution">
    <text evidence="2">The sequence shown here is derived from an EMBL/GenBank/DDBJ whole genome shotgun (WGS) entry which is preliminary data.</text>
</comment>
<feature type="region of interest" description="Disordered" evidence="1">
    <location>
        <begin position="142"/>
        <end position="186"/>
    </location>
</feature>